<keyword evidence="1" id="KW-0812">Transmembrane</keyword>
<dbReference type="EMBL" id="JAVALS010000003">
    <property type="protein sequence ID" value="MDP5226746.1"/>
    <property type="molecule type" value="Genomic_DNA"/>
</dbReference>
<reference evidence="2 3" key="1">
    <citation type="submission" date="2023-08" db="EMBL/GenBank/DDBJ databases">
        <title>Arthrobacter horti sp. nov., isolated from forest soil.</title>
        <authorList>
            <person name="Park M."/>
        </authorList>
    </citation>
    <scope>NUCLEOTIDE SEQUENCE [LARGE SCALE GENOMIC DNA]</scope>
    <source>
        <strain evidence="2 3">YJM1</strain>
    </source>
</reference>
<proteinExistence type="predicted"/>
<comment type="caution">
    <text evidence="2">The sequence shown here is derived from an EMBL/GenBank/DDBJ whole genome shotgun (WGS) entry which is preliminary data.</text>
</comment>
<feature type="transmembrane region" description="Helical" evidence="1">
    <location>
        <begin position="6"/>
        <end position="26"/>
    </location>
</feature>
<keyword evidence="1" id="KW-1133">Transmembrane helix</keyword>
<gene>
    <name evidence="2" type="ORF">Q9R02_06230</name>
</gene>
<dbReference type="RefSeq" id="WP_305995803.1">
    <property type="nucleotide sequence ID" value="NZ_JAVALS010000003.1"/>
</dbReference>
<evidence type="ECO:0000256" key="1">
    <source>
        <dbReference type="SAM" id="Phobius"/>
    </source>
</evidence>
<evidence type="ECO:0008006" key="4">
    <source>
        <dbReference type="Google" id="ProtNLM"/>
    </source>
</evidence>
<accession>A0ABT9IMD7</accession>
<evidence type="ECO:0000313" key="3">
    <source>
        <dbReference type="Proteomes" id="UP001232725"/>
    </source>
</evidence>
<dbReference type="Proteomes" id="UP001232725">
    <property type="component" value="Unassembled WGS sequence"/>
</dbReference>
<keyword evidence="1" id="KW-0472">Membrane</keyword>
<name>A0ABT9IMD7_9MICC</name>
<organism evidence="2 3">
    <name type="scientific">Arthrobacter horti</name>
    <dbReference type="NCBI Taxonomy" id="3068273"/>
    <lineage>
        <taxon>Bacteria</taxon>
        <taxon>Bacillati</taxon>
        <taxon>Actinomycetota</taxon>
        <taxon>Actinomycetes</taxon>
        <taxon>Micrococcales</taxon>
        <taxon>Micrococcaceae</taxon>
        <taxon>Arthrobacter</taxon>
    </lineage>
</organism>
<sequence>MNELVLTVVFGAIFLYLLYFTIRAGVRDGIKQARRDDRDADSVL</sequence>
<evidence type="ECO:0000313" key="2">
    <source>
        <dbReference type="EMBL" id="MDP5226746.1"/>
    </source>
</evidence>
<protein>
    <recommendedName>
        <fullName evidence="4">CcmD family protein</fullName>
    </recommendedName>
</protein>
<keyword evidence="3" id="KW-1185">Reference proteome</keyword>